<dbReference type="PANTHER" id="PTHR37984">
    <property type="entry name" value="PROTEIN CBG26694"/>
    <property type="match status" value="1"/>
</dbReference>
<evidence type="ECO:0000256" key="6">
    <source>
        <dbReference type="ARBA" id="ARBA00022759"/>
    </source>
</evidence>
<dbReference type="GO" id="GO:0004523">
    <property type="term" value="F:RNA-DNA hybrid ribonuclease activity"/>
    <property type="evidence" value="ECO:0007669"/>
    <property type="project" value="UniProtKB-EC"/>
</dbReference>
<dbReference type="Pfam" id="PF17921">
    <property type="entry name" value="Integrase_H2C2"/>
    <property type="match status" value="1"/>
</dbReference>
<keyword evidence="7" id="KW-0378">Hydrolase</keyword>
<dbReference type="InterPro" id="IPR000477">
    <property type="entry name" value="RT_dom"/>
</dbReference>
<dbReference type="FunFam" id="3.10.20.370:FF:000001">
    <property type="entry name" value="Retrovirus-related Pol polyprotein from transposon 17.6-like protein"/>
    <property type="match status" value="1"/>
</dbReference>
<dbReference type="CDD" id="cd09274">
    <property type="entry name" value="RNase_HI_RT_Ty3"/>
    <property type="match status" value="1"/>
</dbReference>
<comment type="similarity">
    <text evidence="1">Belongs to the beta type-B retroviral polymerase family. HERV class-II K(HML-2) pol subfamily.</text>
</comment>
<reference evidence="12" key="1">
    <citation type="submission" date="2025-08" db="UniProtKB">
        <authorList>
            <consortium name="Ensembl"/>
        </authorList>
    </citation>
    <scope>IDENTIFICATION</scope>
</reference>
<dbReference type="Proteomes" id="UP001108240">
    <property type="component" value="Unplaced"/>
</dbReference>
<dbReference type="Gene3D" id="3.30.70.270">
    <property type="match status" value="2"/>
</dbReference>
<sequence>MLPVWEATLDEIEGKLLELSASQLRDLCEMLMLNVREDETHTPRALRRRILQYLEGDDVVSLEDEGLSMLLDTKEKIDSLINVDEEKTERSSSAENEETNEGQRKVDLEHHSVGVSGIASEKPVIITATESVRARTDRKMPNSSVSGENVTLVHPVYKKELKIIGQIGEPGQRDKLNFTSLDRQIHRACKRGYDEGEIVEAVIQAIIPGVNLRSYLESRTDLTLPVLKQILRAHFIEKDPTELYHSLTRAVQEPKETPIQFLVRAMDLRQRVLSASENVKTGLRYNYELIQNQFLQTVMTGLHDDSIRTDLKPYLENPCVEDEVLLEKMNMSYSLELERKSKFSTTRPKIAKVATVMEEEQAHAEQDKGVIIKKEKAPKPNNLMEKLDARDKVICEAIQSLTSQVASLAQTSRPQTIRNSDQRVTRNRFPPVRASTRRCTQCEQSNPEGRCEHCYKCGSSEHWAAGCRKRTVTNVTSSKIEITSDIIESLPRAGLSEAPWSNKQEKTASLVGRKCLVKCSLGGVNTSVLWDTGSQVSIVGSEWKKRHLPDTEVRPVRELLEEGELNLTAANGTSIPYEGWMEVEFCLSGNTETEGGGTHLLAPILITSSELEKPIIGFNVIEELVQANAAQQIPLSFLVNTLSSSLEVSPRKAKAVLSLLKKRKNSSSCHIARLGRKSIILPRCARVNVSCGKLNRTVTLGTHVMLEPNSEVPWPAGIKVNKQLIQMPQNDNDNITVMVENTTEEEVTLTARTVLGWLHTVDAIHQLEVKPPPSAESQFQVSQCDNDSTPETPIRVQESEGWDPPVDLSHLPGEQQERVRQLLRENSGVFAKDDWDTGCIQDLTMDIRLKDNIPVQKTYNAIPRPLYQEVKTHIQNLLSQGWIQKSTSSYSSPVVCVRKKDGSLRLCVDYRLLNEKTYPDRHPIPRIQEILENLGGNSWFTVLDQGKAYHQGFMGKDSRAYTAFITPWGLYECVRIPFGLTNAPAAFQRYMEECLGELRDDICVPYLDDVLVFSKDFEQHLGDLKKVLQRQEQCGIKLRPRKCDFFKREVCYVGRIISEQGYSMNPKEKEAVQALKWRTPSTVREVRKLMGFLGYYRSYIADFARIAKPLYELLTKPSMCKTKGSGKRGYSSSQAPPSRPVEWTGRHQEALEKLIAELTNPPIMAYPDFEKPFVLHVDASEEGLGAVLYQRQGGKLRVVGYGSRTLTPAERNYKLHSGKLEFLGLKWAITERFRDFLFHAPHFTVYSDNNPLTYVMKTAKLNAAGQRWVSELADYRFTLKYRPGTANRDADFLSRRSVPIEVTVRECTQECEPEVLGSIGEVLKAQRRGEVDWISAITCNIDVLPEELRGGPDICQRLTPQDIRSAQLSDPVISRVLDLKQKQINLKHKEKLREPEAVRRLLREWHHLQINEEGILQRKIMTRTQLVIPENLKSMIYKYLHEDMAHLGADRMVAAARARFFWPKMREEMEHYVTRVCRCLRQKETKPDHQNSNPEH</sequence>
<dbReference type="GO" id="GO:0003964">
    <property type="term" value="F:RNA-directed DNA polymerase activity"/>
    <property type="evidence" value="ECO:0007669"/>
    <property type="project" value="UniProtKB-KW"/>
</dbReference>
<dbReference type="InterPro" id="IPR043502">
    <property type="entry name" value="DNA/RNA_pol_sf"/>
</dbReference>
<evidence type="ECO:0000256" key="1">
    <source>
        <dbReference type="ARBA" id="ARBA00010879"/>
    </source>
</evidence>
<keyword evidence="3" id="KW-0808">Transferase</keyword>
<evidence type="ECO:0000256" key="9">
    <source>
        <dbReference type="ARBA" id="ARBA00039658"/>
    </source>
</evidence>
<evidence type="ECO:0000256" key="3">
    <source>
        <dbReference type="ARBA" id="ARBA00022679"/>
    </source>
</evidence>
<dbReference type="Gene3D" id="1.10.340.70">
    <property type="match status" value="1"/>
</dbReference>
<dbReference type="InterPro" id="IPR043128">
    <property type="entry name" value="Rev_trsase/Diguanyl_cyclase"/>
</dbReference>
<dbReference type="FunFam" id="1.10.340.70:FF:000001">
    <property type="entry name" value="Retrovirus-related Pol polyprotein from transposon gypsy-like Protein"/>
    <property type="match status" value="1"/>
</dbReference>
<feature type="domain" description="Reverse transcriptase" evidence="11">
    <location>
        <begin position="878"/>
        <end position="1057"/>
    </location>
</feature>
<proteinExistence type="inferred from homology"/>
<protein>
    <recommendedName>
        <fullName evidence="9">Gypsy retrotransposon integrase-like protein 1</fullName>
        <ecNumber evidence="2">3.1.26.4</ecNumber>
    </recommendedName>
</protein>
<keyword evidence="5" id="KW-0540">Nuclease</keyword>
<evidence type="ECO:0000313" key="12">
    <source>
        <dbReference type="Ensembl" id="ENSCCRP00000149355.1"/>
    </source>
</evidence>
<dbReference type="InterPro" id="IPR041373">
    <property type="entry name" value="RT_RNaseH"/>
</dbReference>
<keyword evidence="13" id="KW-1185">Reference proteome</keyword>
<dbReference type="Gene3D" id="3.10.20.370">
    <property type="match status" value="1"/>
</dbReference>
<evidence type="ECO:0000256" key="4">
    <source>
        <dbReference type="ARBA" id="ARBA00022695"/>
    </source>
</evidence>
<dbReference type="SUPFAM" id="SSF56672">
    <property type="entry name" value="DNA/RNA polymerases"/>
    <property type="match status" value="1"/>
</dbReference>
<name>A0A9J8B7R6_CYPCA</name>
<evidence type="ECO:0000256" key="7">
    <source>
        <dbReference type="ARBA" id="ARBA00022801"/>
    </source>
</evidence>
<dbReference type="InterPro" id="IPR041588">
    <property type="entry name" value="Integrase_H2C2"/>
</dbReference>
<accession>A0A9J8B7R6</accession>
<evidence type="ECO:0000256" key="5">
    <source>
        <dbReference type="ARBA" id="ARBA00022722"/>
    </source>
</evidence>
<keyword evidence="8" id="KW-0695">RNA-directed DNA polymerase</keyword>
<feature type="region of interest" description="Disordered" evidence="10">
    <location>
        <begin position="783"/>
        <end position="803"/>
    </location>
</feature>
<dbReference type="Gene3D" id="3.10.10.10">
    <property type="entry name" value="HIV Type 1 Reverse Transcriptase, subunit A, domain 1"/>
    <property type="match status" value="1"/>
</dbReference>
<evidence type="ECO:0000256" key="8">
    <source>
        <dbReference type="ARBA" id="ARBA00022918"/>
    </source>
</evidence>
<dbReference type="CDD" id="cd01647">
    <property type="entry name" value="RT_LTR"/>
    <property type="match status" value="1"/>
</dbReference>
<evidence type="ECO:0000313" key="13">
    <source>
        <dbReference type="Proteomes" id="UP001108240"/>
    </source>
</evidence>
<dbReference type="Pfam" id="PF17917">
    <property type="entry name" value="RT_RNaseH"/>
    <property type="match status" value="1"/>
</dbReference>
<keyword evidence="4" id="KW-0548">Nucleotidyltransferase</keyword>
<evidence type="ECO:0000256" key="10">
    <source>
        <dbReference type="SAM" id="MobiDB-lite"/>
    </source>
</evidence>
<feature type="compositionally biased region" description="Basic and acidic residues" evidence="10">
    <location>
        <begin position="82"/>
        <end position="92"/>
    </location>
</feature>
<evidence type="ECO:0000259" key="11">
    <source>
        <dbReference type="PROSITE" id="PS50878"/>
    </source>
</evidence>
<dbReference type="InterPro" id="IPR050951">
    <property type="entry name" value="Retrovirus_Pol_polyprotein"/>
</dbReference>
<reference evidence="12" key="2">
    <citation type="submission" date="2025-09" db="UniProtKB">
        <authorList>
            <consortium name="Ensembl"/>
        </authorList>
    </citation>
    <scope>IDENTIFICATION</scope>
</reference>
<dbReference type="Ensembl" id="ENSCCRT00000116222.1">
    <property type="protein sequence ID" value="ENSCCRP00000149355.1"/>
    <property type="gene ID" value="ENSCCRG00000059316.1"/>
</dbReference>
<dbReference type="PANTHER" id="PTHR37984:SF5">
    <property type="entry name" value="PROTEIN NYNRIN-LIKE"/>
    <property type="match status" value="1"/>
</dbReference>
<feature type="region of interest" description="Disordered" evidence="10">
    <location>
        <begin position="1121"/>
        <end position="1143"/>
    </location>
</feature>
<feature type="region of interest" description="Disordered" evidence="10">
    <location>
        <begin position="82"/>
        <end position="108"/>
    </location>
</feature>
<dbReference type="PROSITE" id="PS50878">
    <property type="entry name" value="RT_POL"/>
    <property type="match status" value="1"/>
</dbReference>
<dbReference type="EC" id="3.1.26.4" evidence="2"/>
<keyword evidence="6" id="KW-0255">Endonuclease</keyword>
<dbReference type="Pfam" id="PF00078">
    <property type="entry name" value="RVT_1"/>
    <property type="match status" value="1"/>
</dbReference>
<evidence type="ECO:0000256" key="2">
    <source>
        <dbReference type="ARBA" id="ARBA00012180"/>
    </source>
</evidence>
<organism evidence="12 13">
    <name type="scientific">Cyprinus carpio carpio</name>
    <dbReference type="NCBI Taxonomy" id="630221"/>
    <lineage>
        <taxon>Eukaryota</taxon>
        <taxon>Metazoa</taxon>
        <taxon>Chordata</taxon>
        <taxon>Craniata</taxon>
        <taxon>Vertebrata</taxon>
        <taxon>Euteleostomi</taxon>
        <taxon>Actinopterygii</taxon>
        <taxon>Neopterygii</taxon>
        <taxon>Teleostei</taxon>
        <taxon>Ostariophysi</taxon>
        <taxon>Cypriniformes</taxon>
        <taxon>Cyprinidae</taxon>
        <taxon>Cyprininae</taxon>
        <taxon>Cyprinus</taxon>
    </lineage>
</organism>
<dbReference type="GeneTree" id="ENSGT01100000263500"/>